<keyword evidence="1" id="KW-0697">Rotamase</keyword>
<proteinExistence type="predicted"/>
<dbReference type="Proteomes" id="UP000198341">
    <property type="component" value="Chromosome 1"/>
</dbReference>
<evidence type="ECO:0000313" key="4">
    <source>
        <dbReference type="EMBL" id="CCO14359.1"/>
    </source>
</evidence>
<gene>
    <name evidence="4" type="ORF">Bathy01g01560</name>
</gene>
<keyword evidence="5" id="KW-1185">Reference proteome</keyword>
<dbReference type="GO" id="GO:0009579">
    <property type="term" value="C:thylakoid"/>
    <property type="evidence" value="ECO:0007669"/>
    <property type="project" value="TreeGrafter"/>
</dbReference>
<dbReference type="OrthoDB" id="77911at2759"/>
<organism evidence="4 5">
    <name type="scientific">Bathycoccus prasinos</name>
    <dbReference type="NCBI Taxonomy" id="41875"/>
    <lineage>
        <taxon>Eukaryota</taxon>
        <taxon>Viridiplantae</taxon>
        <taxon>Chlorophyta</taxon>
        <taxon>Mamiellophyceae</taxon>
        <taxon>Mamiellales</taxon>
        <taxon>Bathycoccaceae</taxon>
        <taxon>Bathycoccus</taxon>
    </lineage>
</organism>
<feature type="region of interest" description="Disordered" evidence="2">
    <location>
        <begin position="1"/>
        <end position="45"/>
    </location>
</feature>
<dbReference type="Gene3D" id="3.10.50.40">
    <property type="match status" value="1"/>
</dbReference>
<dbReference type="AlphaFoldDB" id="K8E9P2"/>
<keyword evidence="1" id="KW-0413">Isomerase</keyword>
<name>K8E9P2_9CHLO</name>
<dbReference type="KEGG" id="bpg:Bathy01g01560"/>
<feature type="compositionally biased region" description="Polar residues" evidence="2">
    <location>
        <begin position="1"/>
        <end position="11"/>
    </location>
</feature>
<evidence type="ECO:0000256" key="1">
    <source>
        <dbReference type="PROSITE-ProRule" id="PRU00277"/>
    </source>
</evidence>
<dbReference type="STRING" id="41875.K8E9P2"/>
<dbReference type="GO" id="GO:0003755">
    <property type="term" value="F:peptidyl-prolyl cis-trans isomerase activity"/>
    <property type="evidence" value="ECO:0007669"/>
    <property type="project" value="UniProtKB-KW"/>
</dbReference>
<dbReference type="GeneID" id="19017892"/>
<dbReference type="PANTHER" id="PTHR47717">
    <property type="entry name" value="PEPTIDYL-PROLYL CIS-TRANS ISOMERASE FKBP19, CHLOROPLASTIC"/>
    <property type="match status" value="1"/>
</dbReference>
<dbReference type="Pfam" id="PF00254">
    <property type="entry name" value="FKBP_C"/>
    <property type="match status" value="1"/>
</dbReference>
<feature type="compositionally biased region" description="Basic and acidic residues" evidence="2">
    <location>
        <begin position="25"/>
        <end position="37"/>
    </location>
</feature>
<accession>K8E9P2</accession>
<dbReference type="EMBL" id="FO082278">
    <property type="protein sequence ID" value="CCO14359.1"/>
    <property type="molecule type" value="Genomic_DNA"/>
</dbReference>
<dbReference type="GO" id="GO:0009507">
    <property type="term" value="C:chloroplast"/>
    <property type="evidence" value="ECO:0007669"/>
    <property type="project" value="TreeGrafter"/>
</dbReference>
<reference evidence="4 5" key="1">
    <citation type="submission" date="2011-10" db="EMBL/GenBank/DDBJ databases">
        <authorList>
            <person name="Genoscope - CEA"/>
        </authorList>
    </citation>
    <scope>NUCLEOTIDE SEQUENCE [LARGE SCALE GENOMIC DNA]</scope>
    <source>
        <strain evidence="4 5">RCC 1105</strain>
    </source>
</reference>
<feature type="domain" description="PPIase FKBP-type" evidence="3">
    <location>
        <begin position="150"/>
        <end position="271"/>
    </location>
</feature>
<dbReference type="InterPro" id="IPR044208">
    <property type="entry name" value="FKBP19-like"/>
</dbReference>
<evidence type="ECO:0000259" key="3">
    <source>
        <dbReference type="PROSITE" id="PS50059"/>
    </source>
</evidence>
<dbReference type="SUPFAM" id="SSF54534">
    <property type="entry name" value="FKBP-like"/>
    <property type="match status" value="1"/>
</dbReference>
<dbReference type="PROSITE" id="PS50059">
    <property type="entry name" value="FKBP_PPIASE"/>
    <property type="match status" value="1"/>
</dbReference>
<sequence>MRAVATTTSAASCRVCAKPSTARKSKSENTHGRKKNESSAMKQTRREALTMILLSTSSASAPVFAAQELEETVSEVAETIVVTPPSSSLSSSSQSSSEPFGNKTFMEGIKDKDYGKSEVLYSDFTRTQSGLQYKDVRPGSKEGKEYTDESKIAVVDWDGYTLGYYGRPFEARNGPKGGAFNEDKDFFRFRADDLDVLPAFREAIVGMKVGGIRRIIVPPNSGLAYPENKNWKKMKPKPNNFSGERALGFVLENQGMIDKTLLFDIELMDVR</sequence>
<dbReference type="EC" id="5.2.1.8" evidence="1"/>
<dbReference type="InterPro" id="IPR046357">
    <property type="entry name" value="PPIase_dom_sf"/>
</dbReference>
<dbReference type="InterPro" id="IPR001179">
    <property type="entry name" value="PPIase_FKBP_dom"/>
</dbReference>
<evidence type="ECO:0000256" key="2">
    <source>
        <dbReference type="SAM" id="MobiDB-lite"/>
    </source>
</evidence>
<protein>
    <recommendedName>
        <fullName evidence="1">peptidylprolyl isomerase</fullName>
        <ecNumber evidence="1">5.2.1.8</ecNumber>
    </recommendedName>
</protein>
<evidence type="ECO:0000313" key="5">
    <source>
        <dbReference type="Proteomes" id="UP000198341"/>
    </source>
</evidence>
<comment type="catalytic activity">
    <reaction evidence="1">
        <text>[protein]-peptidylproline (omega=180) = [protein]-peptidylproline (omega=0)</text>
        <dbReference type="Rhea" id="RHEA:16237"/>
        <dbReference type="Rhea" id="RHEA-COMP:10747"/>
        <dbReference type="Rhea" id="RHEA-COMP:10748"/>
        <dbReference type="ChEBI" id="CHEBI:83833"/>
        <dbReference type="ChEBI" id="CHEBI:83834"/>
        <dbReference type="EC" id="5.2.1.8"/>
    </reaction>
</comment>
<dbReference type="PANTHER" id="PTHR47717:SF1">
    <property type="entry name" value="PEPTIDYL-PROLYL CIS-TRANS ISOMERASE FKBP19, CHLOROPLASTIC"/>
    <property type="match status" value="1"/>
</dbReference>
<dbReference type="eggNOG" id="KOG0552">
    <property type="taxonomic scope" value="Eukaryota"/>
</dbReference>
<dbReference type="RefSeq" id="XP_007515480.1">
    <property type="nucleotide sequence ID" value="XM_007515418.1"/>
</dbReference>